<feature type="coiled-coil region" evidence="2">
    <location>
        <begin position="359"/>
        <end position="386"/>
    </location>
</feature>
<name>A0A8X6QIW0_NEPPI</name>
<gene>
    <name evidence="4" type="primary">Enox1</name>
    <name evidence="4" type="ORF">NPIL_165321</name>
</gene>
<dbReference type="Proteomes" id="UP000887013">
    <property type="component" value="Unassembled WGS sequence"/>
</dbReference>
<dbReference type="InterPro" id="IPR038876">
    <property type="entry name" value="ENOX"/>
</dbReference>
<keyword evidence="5" id="KW-1185">Reference proteome</keyword>
<feature type="region of interest" description="Disordered" evidence="3">
    <location>
        <begin position="19"/>
        <end position="58"/>
    </location>
</feature>
<reference evidence="4" key="1">
    <citation type="submission" date="2020-08" db="EMBL/GenBank/DDBJ databases">
        <title>Multicomponent nature underlies the extraordinary mechanical properties of spider dragline silk.</title>
        <authorList>
            <person name="Kono N."/>
            <person name="Nakamura H."/>
            <person name="Mori M."/>
            <person name="Yoshida Y."/>
            <person name="Ohtoshi R."/>
            <person name="Malay A.D."/>
            <person name="Moran D.A.P."/>
            <person name="Tomita M."/>
            <person name="Numata K."/>
            <person name="Arakawa K."/>
        </authorList>
    </citation>
    <scope>NUCLEOTIDE SEQUENCE</scope>
</reference>
<dbReference type="EMBL" id="BMAW01031490">
    <property type="protein sequence ID" value="GFU21333.1"/>
    <property type="molecule type" value="Genomic_DNA"/>
</dbReference>
<dbReference type="PANTHER" id="PTHR16001:SF4">
    <property type="entry name" value="ECTO-NOX DISULFIDE-THIOL EXCHANGER 1-LIKE PROTEIN"/>
    <property type="match status" value="1"/>
</dbReference>
<sequence length="511" mass="59243">MDGMNNSANISKFRYFSENLSSRSELSVSKNNDKSCPRERNKRSLSPENWLSKLSKKKDTSRIHNLKNDIKVGNVLDGNQPLDDGVPSQERTATIPSKQPIVPQRPIYKSSYPPYRYSAQENYMEHNRGNYAMMSPYNKLPMCSQRPIINESTIPASSIEISSNISANSISKGLGMNINASSTMVSNPYMSMANDSHFYGMVSSEENYFPLQRMTYNNIPKTIPNTPIVLSNSVLIPPLPEEIKTRCEKPEGLQTVYVRNLPEKYNAKIHVDYATTHDDQMDFEGRKRQKEREERHLVKSSCPPYYTDHEAVLLIDKLRNDETFNEAIQILICWLEKGVCCKRNIGTFFSMLHCANCHAVRLVNKKAELDEEVKKARENLDTMSIDLQFQLSKIEKAYIAAEKQKNWDHFTKKQRKNIEDWKKSVKIFSDDLISTRVEVDMDLDESNEKLWISREEYDELRQRLTSIERKLEESNTICSEYYKENLKLKFALEENRRESNIFGVAAKARFR</sequence>
<feature type="coiled-coil region" evidence="2">
    <location>
        <begin position="443"/>
        <end position="477"/>
    </location>
</feature>
<comment type="caution">
    <text evidence="4">The sequence shown here is derived from an EMBL/GenBank/DDBJ whole genome shotgun (WGS) entry which is preliminary data.</text>
</comment>
<evidence type="ECO:0000256" key="3">
    <source>
        <dbReference type="SAM" id="MobiDB-lite"/>
    </source>
</evidence>
<dbReference type="PANTHER" id="PTHR16001">
    <property type="entry name" value="ECTO-NOX DISULFIDE-THIOL EXCHANGER"/>
    <property type="match status" value="1"/>
</dbReference>
<keyword evidence="1" id="KW-0963">Cytoplasm</keyword>
<feature type="compositionally biased region" description="Polar residues" evidence="3">
    <location>
        <begin position="19"/>
        <end position="30"/>
    </location>
</feature>
<keyword evidence="2" id="KW-0175">Coiled coil</keyword>
<evidence type="ECO:0000256" key="2">
    <source>
        <dbReference type="SAM" id="Coils"/>
    </source>
</evidence>
<dbReference type="PROSITE" id="PS00432">
    <property type="entry name" value="ACTINS_2"/>
    <property type="match status" value="1"/>
</dbReference>
<evidence type="ECO:0000313" key="4">
    <source>
        <dbReference type="EMBL" id="GFU21333.1"/>
    </source>
</evidence>
<organism evidence="4 5">
    <name type="scientific">Nephila pilipes</name>
    <name type="common">Giant wood spider</name>
    <name type="synonym">Nephila maculata</name>
    <dbReference type="NCBI Taxonomy" id="299642"/>
    <lineage>
        <taxon>Eukaryota</taxon>
        <taxon>Metazoa</taxon>
        <taxon>Ecdysozoa</taxon>
        <taxon>Arthropoda</taxon>
        <taxon>Chelicerata</taxon>
        <taxon>Arachnida</taxon>
        <taxon>Araneae</taxon>
        <taxon>Araneomorphae</taxon>
        <taxon>Entelegynae</taxon>
        <taxon>Araneoidea</taxon>
        <taxon>Nephilidae</taxon>
        <taxon>Nephila</taxon>
    </lineage>
</organism>
<proteinExistence type="predicted"/>
<evidence type="ECO:0000313" key="5">
    <source>
        <dbReference type="Proteomes" id="UP000887013"/>
    </source>
</evidence>
<protein>
    <submittedName>
        <fullName evidence="4">Ecto-NOX disulfide-thiol exchanger 1</fullName>
    </submittedName>
</protein>
<dbReference type="GO" id="GO:0007624">
    <property type="term" value="P:ultradian rhythm"/>
    <property type="evidence" value="ECO:0007669"/>
    <property type="project" value="InterPro"/>
</dbReference>
<dbReference type="AlphaFoldDB" id="A0A8X6QIW0"/>
<dbReference type="GO" id="GO:0016491">
    <property type="term" value="F:oxidoreductase activity"/>
    <property type="evidence" value="ECO:0007669"/>
    <property type="project" value="InterPro"/>
</dbReference>
<dbReference type="OrthoDB" id="6435563at2759"/>
<dbReference type="GO" id="GO:0009897">
    <property type="term" value="C:external side of plasma membrane"/>
    <property type="evidence" value="ECO:0007669"/>
    <property type="project" value="InterPro"/>
</dbReference>
<dbReference type="InterPro" id="IPR004001">
    <property type="entry name" value="Actin_CS"/>
</dbReference>
<evidence type="ECO:0000256" key="1">
    <source>
        <dbReference type="ARBA" id="ARBA00022490"/>
    </source>
</evidence>
<feature type="region of interest" description="Disordered" evidence="3">
    <location>
        <begin position="72"/>
        <end position="91"/>
    </location>
</feature>
<accession>A0A8X6QIW0</accession>